<dbReference type="InterPro" id="IPR048369">
    <property type="entry name" value="COG6_C"/>
</dbReference>
<evidence type="ECO:0000259" key="12">
    <source>
        <dbReference type="Pfam" id="PF20653"/>
    </source>
</evidence>
<comment type="function">
    <text evidence="9">Acts as a component of the peripheral membrane COG complex that is involved in intra-Golgi protein trafficking. COG is located at the cis-Golgi, and regulates tethering of retrograde intra-Golgi vesicles and possibly a number of other membrane trafficking events.</text>
</comment>
<dbReference type="GO" id="GO:0015031">
    <property type="term" value="P:protein transport"/>
    <property type="evidence" value="ECO:0007669"/>
    <property type="project" value="UniProtKB-KW"/>
</dbReference>
<comment type="caution">
    <text evidence="13">The sequence shown here is derived from an EMBL/GenBank/DDBJ whole genome shotgun (WGS) entry which is preliminary data.</text>
</comment>
<evidence type="ECO:0000256" key="2">
    <source>
        <dbReference type="ARBA" id="ARBA00011023"/>
    </source>
</evidence>
<sequence>MVDPVKPITPPLVRSSNINIATKTPTTPPPQEDNPISLKVSKILLNPIDDTKTKVALEALSEFYNHDDNKNSMIARRNLRGKIEQKSIETNRKFLEIFGKITEQLAVIESEVKDMNTFCDEIGKSLESAKKQTAVLLEQSDGLKSQRETCKIRKNLIDAFLKRFTLSEKEIHVLTSPDSEVGIEFFDALKHLQQIHGDCDALLITENQRAGLEIMERMNACQETAFDKLYRWTQTETRTLGRGSLEVPIIMRKALKALKQRPVLFQSCLEELVHIRRNSVSRAFMDALIRGGPGGTPKPIELHSHDPLRYVGDMLAWIHQTVAGEREFLEGLFEPKLGLNGEITQEENLVRESDDIIIQDLLDRDLDGTCRPLMTRVEQVIGSQIGAITGYRILNLIQFYKITIARILGPNANLSNTLEIITETASRVFYNTLNTKAEQLLRFIQTPSPDLSPPPAVKEVLLQLKAIMTSYETSLVTASEREADFKTVLDAILDPLFQMCELGAKDLTRFNQAIYMVNCLHYVQSALTLYDFTHGRVMDIERRIEENLEILVDEQYINLLRQSGLKPIVQAIETKDENTPLSLVHYMDPKSLTNIMARLDSFLSLTDSDTFKLKGHPKPLVKKVNQRVSKMFIEAYRKVSDAIRDPKNRYEFPNTILVRTVDEVEAILMID</sequence>
<keyword evidence="7 10" id="KW-0472">Membrane</keyword>
<dbReference type="SMART" id="SM01087">
    <property type="entry name" value="COG6"/>
    <property type="match status" value="1"/>
</dbReference>
<evidence type="ECO:0000313" key="14">
    <source>
        <dbReference type="Proteomes" id="UP000789375"/>
    </source>
</evidence>
<evidence type="ECO:0000256" key="7">
    <source>
        <dbReference type="ARBA" id="ARBA00023136"/>
    </source>
</evidence>
<comment type="function">
    <text evidence="10">Acts as component of the peripheral membrane COG complex that is involved in intra-Golgi protein trafficking. COG is located at the cis-Golgi, and regulates tethering of retrograde intra-Golgi vesicles and possibly a number of other membrane trafficking events.</text>
</comment>
<dbReference type="GO" id="GO:0006891">
    <property type="term" value="P:intra-Golgi vesicle-mediated transport"/>
    <property type="evidence" value="ECO:0007669"/>
    <property type="project" value="UniProtKB-UniRule"/>
</dbReference>
<evidence type="ECO:0000259" key="11">
    <source>
        <dbReference type="Pfam" id="PF06419"/>
    </source>
</evidence>
<evidence type="ECO:0000256" key="8">
    <source>
        <dbReference type="ARBA" id="ARBA00031348"/>
    </source>
</evidence>
<dbReference type="InterPro" id="IPR048368">
    <property type="entry name" value="COG6_N"/>
</dbReference>
<dbReference type="Pfam" id="PF20653">
    <property type="entry name" value="COG6_C"/>
    <property type="match status" value="1"/>
</dbReference>
<feature type="domain" description="Conserved Oligomeric Golgi complex subunit 6 C-terminal" evidence="12">
    <location>
        <begin position="208"/>
        <end position="668"/>
    </location>
</feature>
<keyword evidence="5 10" id="KW-0653">Protein transport</keyword>
<dbReference type="PANTHER" id="PTHR21506">
    <property type="entry name" value="COMPONENT OF OLIGOMERIC GOLGI COMPLEX 6"/>
    <property type="match status" value="1"/>
</dbReference>
<dbReference type="EMBL" id="CAJVPP010000921">
    <property type="protein sequence ID" value="CAG8522118.1"/>
    <property type="molecule type" value="Genomic_DNA"/>
</dbReference>
<protein>
    <recommendedName>
        <fullName evidence="3 10">Conserved oligomeric Golgi complex subunit 6</fullName>
        <shortName evidence="10">COG complex subunit 6</shortName>
    </recommendedName>
    <alternativeName>
        <fullName evidence="8 10">Component of oligomeric Golgi complex 6</fullName>
    </alternativeName>
</protein>
<accession>A0A9N9FAZ9</accession>
<dbReference type="Proteomes" id="UP000789375">
    <property type="component" value="Unassembled WGS sequence"/>
</dbReference>
<dbReference type="PANTHER" id="PTHR21506:SF0">
    <property type="entry name" value="CONSERVED OLIGOMERIC GOLGI COMPLEX SUBUNIT 6"/>
    <property type="match status" value="1"/>
</dbReference>
<gene>
    <name evidence="13" type="ORF">FMOSSE_LOCUS5084</name>
</gene>
<evidence type="ECO:0000256" key="1">
    <source>
        <dbReference type="ARBA" id="ARBA00004395"/>
    </source>
</evidence>
<evidence type="ECO:0000256" key="10">
    <source>
        <dbReference type="RuleBase" id="RU365075"/>
    </source>
</evidence>
<dbReference type="AlphaFoldDB" id="A0A9N9FAZ9"/>
<keyword evidence="14" id="KW-1185">Reference proteome</keyword>
<evidence type="ECO:0000256" key="3">
    <source>
        <dbReference type="ARBA" id="ARBA00020973"/>
    </source>
</evidence>
<keyword evidence="6 10" id="KW-0333">Golgi apparatus</keyword>
<keyword evidence="4 10" id="KW-0813">Transport</keyword>
<evidence type="ECO:0000256" key="6">
    <source>
        <dbReference type="ARBA" id="ARBA00023034"/>
    </source>
</evidence>
<comment type="similarity">
    <text evidence="2 10">Belongs to the COG6 family.</text>
</comment>
<dbReference type="GO" id="GO:0017119">
    <property type="term" value="C:Golgi transport complex"/>
    <property type="evidence" value="ECO:0007669"/>
    <property type="project" value="UniProtKB-UniRule"/>
</dbReference>
<evidence type="ECO:0000256" key="5">
    <source>
        <dbReference type="ARBA" id="ARBA00022927"/>
    </source>
</evidence>
<name>A0A9N9FAZ9_FUNMO</name>
<dbReference type="GO" id="GO:0000139">
    <property type="term" value="C:Golgi membrane"/>
    <property type="evidence" value="ECO:0007669"/>
    <property type="project" value="UniProtKB-SubCell"/>
</dbReference>
<comment type="subunit">
    <text evidence="10">Component of the conserved oligomeric Golgi complex.</text>
</comment>
<comment type="subcellular location">
    <subcellularLocation>
        <location evidence="1 10">Golgi apparatus membrane</location>
        <topology evidence="1 10">Peripheral membrane protein</topology>
    </subcellularLocation>
</comment>
<dbReference type="Pfam" id="PF06419">
    <property type="entry name" value="COG6_N"/>
    <property type="match status" value="1"/>
</dbReference>
<evidence type="ECO:0000256" key="9">
    <source>
        <dbReference type="ARBA" id="ARBA00043873"/>
    </source>
</evidence>
<feature type="domain" description="Conserved oligomeric complex COG6 N-terminal" evidence="11">
    <location>
        <begin position="69"/>
        <end position="176"/>
    </location>
</feature>
<reference evidence="13" key="1">
    <citation type="submission" date="2021-06" db="EMBL/GenBank/DDBJ databases">
        <authorList>
            <person name="Kallberg Y."/>
            <person name="Tangrot J."/>
            <person name="Rosling A."/>
        </authorList>
    </citation>
    <scope>NUCLEOTIDE SEQUENCE</scope>
    <source>
        <strain evidence="13">87-6 pot B 2015</strain>
    </source>
</reference>
<proteinExistence type="inferred from homology"/>
<dbReference type="InterPro" id="IPR010490">
    <property type="entry name" value="COG6"/>
</dbReference>
<organism evidence="13 14">
    <name type="scientific">Funneliformis mosseae</name>
    <name type="common">Endomycorrhizal fungus</name>
    <name type="synonym">Glomus mosseae</name>
    <dbReference type="NCBI Taxonomy" id="27381"/>
    <lineage>
        <taxon>Eukaryota</taxon>
        <taxon>Fungi</taxon>
        <taxon>Fungi incertae sedis</taxon>
        <taxon>Mucoromycota</taxon>
        <taxon>Glomeromycotina</taxon>
        <taxon>Glomeromycetes</taxon>
        <taxon>Glomerales</taxon>
        <taxon>Glomeraceae</taxon>
        <taxon>Funneliformis</taxon>
    </lineage>
</organism>
<evidence type="ECO:0000256" key="4">
    <source>
        <dbReference type="ARBA" id="ARBA00022448"/>
    </source>
</evidence>
<evidence type="ECO:0000313" key="13">
    <source>
        <dbReference type="EMBL" id="CAG8522118.1"/>
    </source>
</evidence>